<evidence type="ECO:0000313" key="5">
    <source>
        <dbReference type="Proteomes" id="UP000320672"/>
    </source>
</evidence>
<protein>
    <submittedName>
        <fullName evidence="4">Tellurite resistance protein TehB</fullName>
    </submittedName>
</protein>
<dbReference type="KEGG" id="rml:FF011L_35930"/>
<dbReference type="PANTHER" id="PTHR43861">
    <property type="entry name" value="TRANS-ACONITATE 2-METHYLTRANSFERASE-RELATED"/>
    <property type="match status" value="1"/>
</dbReference>
<feature type="region of interest" description="Disordered" evidence="2">
    <location>
        <begin position="1"/>
        <end position="28"/>
    </location>
</feature>
<dbReference type="EMBL" id="CP036262">
    <property type="protein sequence ID" value="QDS94811.1"/>
    <property type="molecule type" value="Genomic_DNA"/>
</dbReference>
<sequence>MASLPPPSDPFQEAYQRESPAYGRTPSPELASFLEQCRPQGKAIDLGAGAGRDTLEMARCGLHVTAVDRSETGLQRIEQRAKEEHLSKWIDTLALDVRELQLAPATYGFIAATTVLDHIPLQAAKELWEHMIQSLVDTGALYVEVHTTDDPGSPTGRGPQRTEPVSETAVHVINHFAPNQLLQWAVETEGLHVLRYEERTEWDYTHGPEHLHAKAVLLASRTPEILNWYGHPAAFPKRTAPQN</sequence>
<keyword evidence="5" id="KW-1185">Reference proteome</keyword>
<name>A0A517MIU2_9BACT</name>
<feature type="domain" description="Methyltransferase" evidence="3">
    <location>
        <begin position="44"/>
        <end position="139"/>
    </location>
</feature>
<organism evidence="4 5">
    <name type="scientific">Roseimaritima multifibrata</name>
    <dbReference type="NCBI Taxonomy" id="1930274"/>
    <lineage>
        <taxon>Bacteria</taxon>
        <taxon>Pseudomonadati</taxon>
        <taxon>Planctomycetota</taxon>
        <taxon>Planctomycetia</taxon>
        <taxon>Pirellulales</taxon>
        <taxon>Pirellulaceae</taxon>
        <taxon>Roseimaritima</taxon>
    </lineage>
</organism>
<evidence type="ECO:0000259" key="3">
    <source>
        <dbReference type="Pfam" id="PF13649"/>
    </source>
</evidence>
<dbReference type="PANTHER" id="PTHR43861:SF3">
    <property type="entry name" value="PUTATIVE (AFU_ORTHOLOGUE AFUA_2G14390)-RELATED"/>
    <property type="match status" value="1"/>
</dbReference>
<dbReference type="Gene3D" id="3.40.50.150">
    <property type="entry name" value="Vaccinia Virus protein VP39"/>
    <property type="match status" value="1"/>
</dbReference>
<evidence type="ECO:0000256" key="2">
    <source>
        <dbReference type="SAM" id="MobiDB-lite"/>
    </source>
</evidence>
<proteinExistence type="predicted"/>
<reference evidence="4 5" key="1">
    <citation type="submission" date="2019-02" db="EMBL/GenBank/DDBJ databases">
        <title>Deep-cultivation of Planctomycetes and their phenomic and genomic characterization uncovers novel biology.</title>
        <authorList>
            <person name="Wiegand S."/>
            <person name="Jogler M."/>
            <person name="Boedeker C."/>
            <person name="Pinto D."/>
            <person name="Vollmers J."/>
            <person name="Rivas-Marin E."/>
            <person name="Kohn T."/>
            <person name="Peeters S.H."/>
            <person name="Heuer A."/>
            <person name="Rast P."/>
            <person name="Oberbeckmann S."/>
            <person name="Bunk B."/>
            <person name="Jeske O."/>
            <person name="Meyerdierks A."/>
            <person name="Storesund J.E."/>
            <person name="Kallscheuer N."/>
            <person name="Luecker S."/>
            <person name="Lage O.M."/>
            <person name="Pohl T."/>
            <person name="Merkel B.J."/>
            <person name="Hornburger P."/>
            <person name="Mueller R.-W."/>
            <person name="Bruemmer F."/>
            <person name="Labrenz M."/>
            <person name="Spormann A.M."/>
            <person name="Op den Camp H."/>
            <person name="Overmann J."/>
            <person name="Amann R."/>
            <person name="Jetten M.S.M."/>
            <person name="Mascher T."/>
            <person name="Medema M.H."/>
            <person name="Devos D.P."/>
            <person name="Kaster A.-K."/>
            <person name="Ovreas L."/>
            <person name="Rohde M."/>
            <person name="Galperin M.Y."/>
            <person name="Jogler C."/>
        </authorList>
    </citation>
    <scope>NUCLEOTIDE SEQUENCE [LARGE SCALE GENOMIC DNA]</scope>
    <source>
        <strain evidence="4 5">FF011L</strain>
    </source>
</reference>
<keyword evidence="1" id="KW-0808">Transferase</keyword>
<dbReference type="InterPro" id="IPR029063">
    <property type="entry name" value="SAM-dependent_MTases_sf"/>
</dbReference>
<dbReference type="SUPFAM" id="SSF53335">
    <property type="entry name" value="S-adenosyl-L-methionine-dependent methyltransferases"/>
    <property type="match status" value="1"/>
</dbReference>
<dbReference type="GO" id="GO:0016740">
    <property type="term" value="F:transferase activity"/>
    <property type="evidence" value="ECO:0007669"/>
    <property type="project" value="UniProtKB-KW"/>
</dbReference>
<dbReference type="Proteomes" id="UP000320672">
    <property type="component" value="Chromosome"/>
</dbReference>
<dbReference type="AlphaFoldDB" id="A0A517MIU2"/>
<dbReference type="Pfam" id="PF13649">
    <property type="entry name" value="Methyltransf_25"/>
    <property type="match status" value="1"/>
</dbReference>
<dbReference type="InterPro" id="IPR041698">
    <property type="entry name" value="Methyltransf_25"/>
</dbReference>
<evidence type="ECO:0000313" key="4">
    <source>
        <dbReference type="EMBL" id="QDS94811.1"/>
    </source>
</evidence>
<dbReference type="CDD" id="cd02440">
    <property type="entry name" value="AdoMet_MTases"/>
    <property type="match status" value="1"/>
</dbReference>
<gene>
    <name evidence="4" type="ORF">FF011L_35930</name>
</gene>
<accession>A0A517MIU2</accession>
<dbReference type="RefSeq" id="WP_246109471.1">
    <property type="nucleotide sequence ID" value="NZ_CP036262.1"/>
</dbReference>
<evidence type="ECO:0000256" key="1">
    <source>
        <dbReference type="ARBA" id="ARBA00022679"/>
    </source>
</evidence>